<dbReference type="GO" id="GO:0000976">
    <property type="term" value="F:transcription cis-regulatory region binding"/>
    <property type="evidence" value="ECO:0007669"/>
    <property type="project" value="TreeGrafter"/>
</dbReference>
<dbReference type="SUPFAM" id="SSF46689">
    <property type="entry name" value="Homeodomain-like"/>
    <property type="match status" value="1"/>
</dbReference>
<feature type="DNA-binding region" description="H-T-H motif" evidence="2">
    <location>
        <begin position="36"/>
        <end position="55"/>
    </location>
</feature>
<organism evidence="4">
    <name type="scientific">Salmonella enterica subsp. enterica serovar Chester</name>
    <dbReference type="NCBI Taxonomy" id="149386"/>
    <lineage>
        <taxon>Bacteria</taxon>
        <taxon>Pseudomonadati</taxon>
        <taxon>Pseudomonadota</taxon>
        <taxon>Gammaproteobacteria</taxon>
        <taxon>Enterobacterales</taxon>
        <taxon>Enterobacteriaceae</taxon>
        <taxon>Salmonella</taxon>
    </lineage>
</organism>
<reference evidence="4" key="1">
    <citation type="submission" date="2018-07" db="EMBL/GenBank/DDBJ databases">
        <authorList>
            <person name="Ashton P.M."/>
            <person name="Dallman T."/>
            <person name="Nair S."/>
            <person name="De Pinna E."/>
            <person name="Peters T."/>
            <person name="Grant K."/>
        </authorList>
    </citation>
    <scope>NUCLEOTIDE SEQUENCE</scope>
    <source>
        <strain evidence="4">296838</strain>
    </source>
</reference>
<comment type="caution">
    <text evidence="4">The sequence shown here is derived from an EMBL/GenBank/DDBJ whole genome shotgun (WGS) entry which is preliminary data.</text>
</comment>
<evidence type="ECO:0000256" key="2">
    <source>
        <dbReference type="PROSITE-ProRule" id="PRU00335"/>
    </source>
</evidence>
<feature type="domain" description="HTH tetR-type" evidence="3">
    <location>
        <begin position="13"/>
        <end position="73"/>
    </location>
</feature>
<dbReference type="PANTHER" id="PTHR30055:SF235">
    <property type="entry name" value="TRANSCRIPTIONAL REGULATORY PROTEIN"/>
    <property type="match status" value="1"/>
</dbReference>
<dbReference type="AlphaFoldDB" id="A0A5U8SYA8"/>
<dbReference type="InterPro" id="IPR036271">
    <property type="entry name" value="Tet_transcr_reg_TetR-rel_C_sf"/>
</dbReference>
<dbReference type="PANTHER" id="PTHR30055">
    <property type="entry name" value="HTH-TYPE TRANSCRIPTIONAL REGULATOR RUTR"/>
    <property type="match status" value="1"/>
</dbReference>
<gene>
    <name evidence="4" type="ORF">DS524_25550</name>
</gene>
<dbReference type="Gene3D" id="1.10.357.10">
    <property type="entry name" value="Tetracycline Repressor, domain 2"/>
    <property type="match status" value="1"/>
</dbReference>
<dbReference type="Pfam" id="PF00440">
    <property type="entry name" value="TetR_N"/>
    <property type="match status" value="1"/>
</dbReference>
<dbReference type="InterPro" id="IPR009057">
    <property type="entry name" value="Homeodomain-like_sf"/>
</dbReference>
<protein>
    <submittedName>
        <fullName evidence="4">DUF1956 domain-containing protein</fullName>
    </submittedName>
</protein>
<dbReference type="InterPro" id="IPR050109">
    <property type="entry name" value="HTH-type_TetR-like_transc_reg"/>
</dbReference>
<sequence>MTEKMNKHTLSSEQTREKLIQAGIRLFALSGVSGVRTRQLAEEAGVNQSAIPYHLGGKSGVYAAVIRKITDDLAAVTDVSRIDAATEALTEQAQPGKTALKTVLVSMVSGLCKALLSPERALYGTLILREQLEQTENYDVIYQSFIEPFHKRLSLLAQLADPQADTKTTIIRAHALIGQILGFVVARKAYLCRSETESVSEDELAEITGQIVLLSCRALGLDEA</sequence>
<evidence type="ECO:0000256" key="1">
    <source>
        <dbReference type="ARBA" id="ARBA00023125"/>
    </source>
</evidence>
<name>A0A5U8SYA8_SALET</name>
<dbReference type="InterPro" id="IPR001647">
    <property type="entry name" value="HTH_TetR"/>
</dbReference>
<accession>A0A5U8SYA8</accession>
<dbReference type="EMBL" id="AAGUAT010000101">
    <property type="protein sequence ID" value="EBR9859114.1"/>
    <property type="molecule type" value="Genomic_DNA"/>
</dbReference>
<evidence type="ECO:0000259" key="3">
    <source>
        <dbReference type="PROSITE" id="PS50977"/>
    </source>
</evidence>
<dbReference type="GO" id="GO:0003700">
    <property type="term" value="F:DNA-binding transcription factor activity"/>
    <property type="evidence" value="ECO:0007669"/>
    <property type="project" value="TreeGrafter"/>
</dbReference>
<keyword evidence="1 2" id="KW-0238">DNA-binding</keyword>
<dbReference type="InterPro" id="IPR015292">
    <property type="entry name" value="Tscrpt_reg_YbiH_C"/>
</dbReference>
<evidence type="ECO:0000313" key="4">
    <source>
        <dbReference type="EMBL" id="EBR9859114.1"/>
    </source>
</evidence>
<proteinExistence type="predicted"/>
<dbReference type="Gene3D" id="1.10.10.60">
    <property type="entry name" value="Homeodomain-like"/>
    <property type="match status" value="1"/>
</dbReference>
<dbReference type="PROSITE" id="PS50977">
    <property type="entry name" value="HTH_TETR_2"/>
    <property type="match status" value="1"/>
</dbReference>
<dbReference type="SUPFAM" id="SSF48498">
    <property type="entry name" value="Tetracyclin repressor-like, C-terminal domain"/>
    <property type="match status" value="1"/>
</dbReference>
<dbReference type="Pfam" id="PF09209">
    <property type="entry name" value="CecR_C"/>
    <property type="match status" value="1"/>
</dbReference>